<keyword evidence="1" id="KW-0812">Transmembrane</keyword>
<evidence type="ECO:0000313" key="3">
    <source>
        <dbReference type="EMBL" id="EMD39338.1"/>
    </source>
</evidence>
<organism evidence="3 4">
    <name type="scientific">Ceriporiopsis subvermispora (strain B)</name>
    <name type="common">White-rot fungus</name>
    <name type="synonym">Gelatoporia subvermispora</name>
    <dbReference type="NCBI Taxonomy" id="914234"/>
    <lineage>
        <taxon>Eukaryota</taxon>
        <taxon>Fungi</taxon>
        <taxon>Dikarya</taxon>
        <taxon>Basidiomycota</taxon>
        <taxon>Agaricomycotina</taxon>
        <taxon>Agaricomycetes</taxon>
        <taxon>Polyporales</taxon>
        <taxon>Gelatoporiaceae</taxon>
        <taxon>Gelatoporia</taxon>
    </lineage>
</organism>
<sequence length="256" mass="26502">MQHRFLLRRWCLLLGWSSLLLPAFAQVNITIDNTAPELSYSPPACNATISSDGLCNSPWQTVSEPKAFNGTVASTAGPTAAGGDIIPQVFLTFQGTAVYIRTSSLSTAVANISLSTTDPLVSITTQVNTSAGLVSAVGLPADKPTTLAITYIVTEGLAARLDIDSITITTASNNTSPFTSLALPPSTTLSSISFSSSPVSSPTARIVARGGQTSGDIAAEVLGAVLGVLLVALGVAAIRRHRERRVRSLPPSPSPE</sequence>
<dbReference type="HOGENOM" id="CLU_076150_0_0_1"/>
<keyword evidence="4" id="KW-1185">Reference proteome</keyword>
<name>M2QQI1_CERS8</name>
<proteinExistence type="predicted"/>
<feature type="transmembrane region" description="Helical" evidence="1">
    <location>
        <begin position="217"/>
        <end position="238"/>
    </location>
</feature>
<evidence type="ECO:0000313" key="4">
    <source>
        <dbReference type="Proteomes" id="UP000016930"/>
    </source>
</evidence>
<dbReference type="AlphaFoldDB" id="M2QQI1"/>
<dbReference type="Proteomes" id="UP000016930">
    <property type="component" value="Unassembled WGS sequence"/>
</dbReference>
<keyword evidence="1" id="KW-0472">Membrane</keyword>
<evidence type="ECO:0000256" key="1">
    <source>
        <dbReference type="SAM" id="Phobius"/>
    </source>
</evidence>
<feature type="signal peptide" evidence="2">
    <location>
        <begin position="1"/>
        <end position="25"/>
    </location>
</feature>
<keyword evidence="2" id="KW-0732">Signal</keyword>
<dbReference type="EMBL" id="KB445794">
    <property type="protein sequence ID" value="EMD39338.1"/>
    <property type="molecule type" value="Genomic_DNA"/>
</dbReference>
<dbReference type="STRING" id="914234.M2QQI1"/>
<evidence type="ECO:0000256" key="2">
    <source>
        <dbReference type="SAM" id="SignalP"/>
    </source>
</evidence>
<feature type="chain" id="PRO_5004023849" description="Mid2 domain-containing protein" evidence="2">
    <location>
        <begin position="26"/>
        <end position="256"/>
    </location>
</feature>
<evidence type="ECO:0008006" key="5">
    <source>
        <dbReference type="Google" id="ProtNLM"/>
    </source>
</evidence>
<accession>M2QQI1</accession>
<gene>
    <name evidence="3" type="ORF">CERSUDRAFT_112979</name>
</gene>
<keyword evidence="1" id="KW-1133">Transmembrane helix</keyword>
<dbReference type="OrthoDB" id="3267422at2759"/>
<protein>
    <recommendedName>
        <fullName evidence="5">Mid2 domain-containing protein</fullName>
    </recommendedName>
</protein>
<reference evidence="3 4" key="1">
    <citation type="journal article" date="2012" name="Proc. Natl. Acad. Sci. U.S.A.">
        <title>Comparative genomics of Ceriporiopsis subvermispora and Phanerochaete chrysosporium provide insight into selective ligninolysis.</title>
        <authorList>
            <person name="Fernandez-Fueyo E."/>
            <person name="Ruiz-Duenas F.J."/>
            <person name="Ferreira P."/>
            <person name="Floudas D."/>
            <person name="Hibbett D.S."/>
            <person name="Canessa P."/>
            <person name="Larrondo L.F."/>
            <person name="James T.Y."/>
            <person name="Seelenfreund D."/>
            <person name="Lobos S."/>
            <person name="Polanco R."/>
            <person name="Tello M."/>
            <person name="Honda Y."/>
            <person name="Watanabe T."/>
            <person name="Watanabe T."/>
            <person name="Ryu J.S."/>
            <person name="Kubicek C.P."/>
            <person name="Schmoll M."/>
            <person name="Gaskell J."/>
            <person name="Hammel K.E."/>
            <person name="St John F.J."/>
            <person name="Vanden Wymelenberg A."/>
            <person name="Sabat G."/>
            <person name="Splinter BonDurant S."/>
            <person name="Syed K."/>
            <person name="Yadav J.S."/>
            <person name="Doddapaneni H."/>
            <person name="Subramanian V."/>
            <person name="Lavin J.L."/>
            <person name="Oguiza J.A."/>
            <person name="Perez G."/>
            <person name="Pisabarro A.G."/>
            <person name="Ramirez L."/>
            <person name="Santoyo F."/>
            <person name="Master E."/>
            <person name="Coutinho P.M."/>
            <person name="Henrissat B."/>
            <person name="Lombard V."/>
            <person name="Magnuson J.K."/>
            <person name="Kuees U."/>
            <person name="Hori C."/>
            <person name="Igarashi K."/>
            <person name="Samejima M."/>
            <person name="Held B.W."/>
            <person name="Barry K.W."/>
            <person name="LaButti K.M."/>
            <person name="Lapidus A."/>
            <person name="Lindquist E.A."/>
            <person name="Lucas S.M."/>
            <person name="Riley R."/>
            <person name="Salamov A.A."/>
            <person name="Hoffmeister D."/>
            <person name="Schwenk D."/>
            <person name="Hadar Y."/>
            <person name="Yarden O."/>
            <person name="de Vries R.P."/>
            <person name="Wiebenga A."/>
            <person name="Stenlid J."/>
            <person name="Eastwood D."/>
            <person name="Grigoriev I.V."/>
            <person name="Berka R.M."/>
            <person name="Blanchette R.A."/>
            <person name="Kersten P."/>
            <person name="Martinez A.T."/>
            <person name="Vicuna R."/>
            <person name="Cullen D."/>
        </authorList>
    </citation>
    <scope>NUCLEOTIDE SEQUENCE [LARGE SCALE GENOMIC DNA]</scope>
    <source>
        <strain evidence="3 4">B</strain>
    </source>
</reference>